<dbReference type="RefSeq" id="WP_345068161.1">
    <property type="nucleotide sequence ID" value="NZ_BAABGR010000031.1"/>
</dbReference>
<dbReference type="SUPFAM" id="SSF56601">
    <property type="entry name" value="beta-lactamase/transpeptidase-like"/>
    <property type="match status" value="1"/>
</dbReference>
<dbReference type="Gene3D" id="3.40.710.10">
    <property type="entry name" value="DD-peptidase/beta-lactamase superfamily"/>
    <property type="match status" value="1"/>
</dbReference>
<dbReference type="EMBL" id="BAABGR010000031">
    <property type="protein sequence ID" value="GAA4518571.1"/>
    <property type="molecule type" value="Genomic_DNA"/>
</dbReference>
<organism evidence="1 2">
    <name type="scientific">Sphingobacterium thermophilum</name>
    <dbReference type="NCBI Taxonomy" id="768534"/>
    <lineage>
        <taxon>Bacteria</taxon>
        <taxon>Pseudomonadati</taxon>
        <taxon>Bacteroidota</taxon>
        <taxon>Sphingobacteriia</taxon>
        <taxon>Sphingobacteriales</taxon>
        <taxon>Sphingobacteriaceae</taxon>
        <taxon>Sphingobacterium</taxon>
    </lineage>
</organism>
<gene>
    <name evidence="1" type="ORF">GCM10023173_20500</name>
</gene>
<keyword evidence="2" id="KW-1185">Reference proteome</keyword>
<evidence type="ECO:0008006" key="3">
    <source>
        <dbReference type="Google" id="ProtNLM"/>
    </source>
</evidence>
<evidence type="ECO:0000313" key="2">
    <source>
        <dbReference type="Proteomes" id="UP001500394"/>
    </source>
</evidence>
<sequence length="105" mass="12176">MLSVHDLLKIGQLYLQNGQWKGKSIVSSQWVEESTTTHSFWENKPYGYLWWILDDETFAAIGDGGNIIYVNRSKNLVIGIVSHFVPRPKDRIDFIENHLIPVYNL</sequence>
<proteinExistence type="predicted"/>
<comment type="caution">
    <text evidence="1">The sequence shown here is derived from an EMBL/GenBank/DDBJ whole genome shotgun (WGS) entry which is preliminary data.</text>
</comment>
<protein>
    <recommendedName>
        <fullName evidence="3">6-aminohexanoate-dimer hydrolase</fullName>
    </recommendedName>
</protein>
<accession>A0ABP8R595</accession>
<evidence type="ECO:0000313" key="1">
    <source>
        <dbReference type="EMBL" id="GAA4518571.1"/>
    </source>
</evidence>
<name>A0ABP8R595_9SPHI</name>
<reference evidence="2" key="1">
    <citation type="journal article" date="2019" name="Int. J. Syst. Evol. Microbiol.">
        <title>The Global Catalogue of Microorganisms (GCM) 10K type strain sequencing project: providing services to taxonomists for standard genome sequencing and annotation.</title>
        <authorList>
            <consortium name="The Broad Institute Genomics Platform"/>
            <consortium name="The Broad Institute Genome Sequencing Center for Infectious Disease"/>
            <person name="Wu L."/>
            <person name="Ma J."/>
        </authorList>
    </citation>
    <scope>NUCLEOTIDE SEQUENCE [LARGE SCALE GENOMIC DNA]</scope>
    <source>
        <strain evidence="2">JCM 17858</strain>
    </source>
</reference>
<dbReference type="Proteomes" id="UP001500394">
    <property type="component" value="Unassembled WGS sequence"/>
</dbReference>
<dbReference type="InterPro" id="IPR012338">
    <property type="entry name" value="Beta-lactam/transpept-like"/>
</dbReference>